<dbReference type="GO" id="GO:0005829">
    <property type="term" value="C:cytosol"/>
    <property type="evidence" value="ECO:0007669"/>
    <property type="project" value="GOC"/>
</dbReference>
<dbReference type="SMART" id="SM00273">
    <property type="entry name" value="ENTH"/>
    <property type="match status" value="1"/>
</dbReference>
<reference evidence="3" key="1">
    <citation type="submission" date="2014-03" db="EMBL/GenBank/DDBJ databases">
        <authorList>
            <person name="Casaregola S."/>
        </authorList>
    </citation>
    <scope>NUCLEOTIDE SEQUENCE [LARGE SCALE GENOMIC DNA]</scope>
    <source>
        <strain evidence="3">CLIB 918</strain>
    </source>
</reference>
<feature type="region of interest" description="Disordered" evidence="1">
    <location>
        <begin position="247"/>
        <end position="268"/>
    </location>
</feature>
<dbReference type="SUPFAM" id="SSF48464">
    <property type="entry name" value="ENTH/VHS domain"/>
    <property type="match status" value="1"/>
</dbReference>
<dbReference type="GO" id="GO:0006895">
    <property type="term" value="P:Golgi to endosome transport"/>
    <property type="evidence" value="ECO:0007669"/>
    <property type="project" value="TreeGrafter"/>
</dbReference>
<dbReference type="PANTHER" id="PTHR12276:SF45">
    <property type="entry name" value="CLATHRIN INTERACTOR 1"/>
    <property type="match status" value="1"/>
</dbReference>
<sequence length="431" mass="45139">MDSLKDTLSNISLYDVKAYVRKAQNAVLNFTEMEAKVREATNNEPWGASSTLMQEIADGTNSYSQFHEIMPMIYRRFTEKTAHEWRQIYKALQLLEYLVKNGSERVVDYARSHVAVIDMLKNFHYINSEGKDQGINVRNRAKELVALLNDVSKIRAERKSAKAKKIKYSGSASASAGASASSSAGGFGGTGKKYGGFGSDSPSGGYGGYSGGVYGDGGGFGGSEYEGPGYSRSSRSHAAEDDDFEEYQVGGTHSSSSTSTPVASQSTAKSAAPQVDLFSFDDTAPAPAAASAAATNDDDEFDDFQSAAPVAAAAPAANTSKPLPAANNNNLFDLFSSPAPANTSSNNNTFSSFTSAPTSANSDFGAFSPAPLSSTSTTLSGTTSTINGGNKGKASTKNDAFGDIWSTTKKTVTANKPKPATTTSNSSGSLI</sequence>
<comment type="caution">
    <text evidence="3">The sequence shown here is derived from an EMBL/GenBank/DDBJ whole genome shotgun (WGS) entry which is preliminary data.</text>
</comment>
<dbReference type="GO" id="GO:0030125">
    <property type="term" value="C:clathrin vesicle coat"/>
    <property type="evidence" value="ECO:0007669"/>
    <property type="project" value="TreeGrafter"/>
</dbReference>
<dbReference type="GO" id="GO:0005886">
    <property type="term" value="C:plasma membrane"/>
    <property type="evidence" value="ECO:0007669"/>
    <property type="project" value="TreeGrafter"/>
</dbReference>
<feature type="region of interest" description="Disordered" evidence="1">
    <location>
        <begin position="364"/>
        <end position="431"/>
    </location>
</feature>
<dbReference type="Proteomes" id="UP000242525">
    <property type="component" value="Unassembled WGS sequence"/>
</dbReference>
<feature type="compositionally biased region" description="Polar residues" evidence="1">
    <location>
        <begin position="405"/>
        <end position="431"/>
    </location>
</feature>
<dbReference type="GO" id="GO:0006897">
    <property type="term" value="P:endocytosis"/>
    <property type="evidence" value="ECO:0007669"/>
    <property type="project" value="TreeGrafter"/>
</dbReference>
<dbReference type="InterPro" id="IPR013809">
    <property type="entry name" value="ENTH"/>
</dbReference>
<dbReference type="PANTHER" id="PTHR12276">
    <property type="entry name" value="EPSIN/ENT-RELATED"/>
    <property type="match status" value="1"/>
</dbReference>
<evidence type="ECO:0000313" key="3">
    <source>
        <dbReference type="EMBL" id="CDO56513.1"/>
    </source>
</evidence>
<gene>
    <name evidence="3" type="ORF">BN980_GECA15s02298g</name>
</gene>
<dbReference type="AlphaFoldDB" id="A0A0J9XGQ4"/>
<evidence type="ECO:0000259" key="2">
    <source>
        <dbReference type="PROSITE" id="PS50942"/>
    </source>
</evidence>
<evidence type="ECO:0000256" key="1">
    <source>
        <dbReference type="SAM" id="MobiDB-lite"/>
    </source>
</evidence>
<dbReference type="Pfam" id="PF01417">
    <property type="entry name" value="ENTH"/>
    <property type="match status" value="1"/>
</dbReference>
<feature type="compositionally biased region" description="Low complexity" evidence="1">
    <location>
        <begin position="307"/>
        <end position="317"/>
    </location>
</feature>
<dbReference type="FunFam" id="1.25.40.90:FF:000006">
    <property type="entry name" value="Clathrin interactor 1"/>
    <property type="match status" value="1"/>
</dbReference>
<dbReference type="GO" id="GO:0005543">
    <property type="term" value="F:phospholipid binding"/>
    <property type="evidence" value="ECO:0007669"/>
    <property type="project" value="TreeGrafter"/>
</dbReference>
<feature type="domain" description="ENTH" evidence="2">
    <location>
        <begin position="25"/>
        <end position="158"/>
    </location>
</feature>
<dbReference type="OrthoDB" id="4033880at2759"/>
<evidence type="ECO:0000313" key="4">
    <source>
        <dbReference type="Proteomes" id="UP000242525"/>
    </source>
</evidence>
<proteinExistence type="predicted"/>
<organism evidence="3 4">
    <name type="scientific">Geotrichum candidum</name>
    <name type="common">Oospora lactis</name>
    <name type="synonym">Dipodascus geotrichum</name>
    <dbReference type="NCBI Taxonomy" id="1173061"/>
    <lineage>
        <taxon>Eukaryota</taxon>
        <taxon>Fungi</taxon>
        <taxon>Dikarya</taxon>
        <taxon>Ascomycota</taxon>
        <taxon>Saccharomycotina</taxon>
        <taxon>Dipodascomycetes</taxon>
        <taxon>Dipodascales</taxon>
        <taxon>Dipodascaceae</taxon>
        <taxon>Geotrichum</taxon>
    </lineage>
</organism>
<dbReference type="CDD" id="cd16992">
    <property type="entry name" value="ENTH_Ent3"/>
    <property type="match status" value="1"/>
</dbReference>
<dbReference type="EMBL" id="CCBN010000015">
    <property type="protein sequence ID" value="CDO56513.1"/>
    <property type="molecule type" value="Genomic_DNA"/>
</dbReference>
<keyword evidence="4" id="KW-1185">Reference proteome</keyword>
<dbReference type="PROSITE" id="PS50942">
    <property type="entry name" value="ENTH"/>
    <property type="match status" value="1"/>
</dbReference>
<dbReference type="InterPro" id="IPR008942">
    <property type="entry name" value="ENTH_VHS"/>
</dbReference>
<dbReference type="GO" id="GO:0030276">
    <property type="term" value="F:clathrin binding"/>
    <property type="evidence" value="ECO:0007669"/>
    <property type="project" value="TreeGrafter"/>
</dbReference>
<name>A0A0J9XGQ4_GEOCN</name>
<feature type="compositionally biased region" description="Low complexity" evidence="1">
    <location>
        <begin position="372"/>
        <end position="385"/>
    </location>
</feature>
<protein>
    <submittedName>
        <fullName evidence="3">Similar to Saccharomyces cerevisiae YJR125C ENT3 Protein containing an N-terminal epsin-like domain involved in clathrin recruitment and traffic between the Golgi and endosomes</fullName>
    </submittedName>
</protein>
<feature type="region of interest" description="Disordered" evidence="1">
    <location>
        <begin position="286"/>
        <end position="321"/>
    </location>
</feature>
<accession>A0A0J9XGQ4</accession>
<feature type="compositionally biased region" description="Low complexity" evidence="1">
    <location>
        <begin position="252"/>
        <end position="267"/>
    </location>
</feature>
<dbReference type="Gene3D" id="1.25.40.90">
    <property type="match status" value="1"/>
</dbReference>
<dbReference type="STRING" id="1173061.A0A0J9XGQ4"/>
<dbReference type="GO" id="GO:0005768">
    <property type="term" value="C:endosome"/>
    <property type="evidence" value="ECO:0007669"/>
    <property type="project" value="TreeGrafter"/>
</dbReference>
<feature type="compositionally biased region" description="Low complexity" evidence="1">
    <location>
        <begin position="286"/>
        <end position="295"/>
    </location>
</feature>